<evidence type="ECO:0000256" key="2">
    <source>
        <dbReference type="ARBA" id="ARBA00023114"/>
    </source>
</evidence>
<evidence type="ECO:0000256" key="1">
    <source>
        <dbReference type="ARBA" id="ARBA00005710"/>
    </source>
</evidence>
<organism evidence="4 5">
    <name type="scientific">Pseudoalteromonas aliena SW19</name>
    <dbReference type="NCBI Taxonomy" id="1314866"/>
    <lineage>
        <taxon>Bacteria</taxon>
        <taxon>Pseudomonadati</taxon>
        <taxon>Pseudomonadota</taxon>
        <taxon>Gammaproteobacteria</taxon>
        <taxon>Alteromonadales</taxon>
        <taxon>Pseudoalteromonadaceae</taxon>
        <taxon>Pseudoalteromonas</taxon>
    </lineage>
</organism>
<feature type="domain" description="Outer membrane protein OmpA-like transmembrane" evidence="3">
    <location>
        <begin position="87"/>
        <end position="193"/>
    </location>
</feature>
<dbReference type="EMBL" id="AQGU01000025">
    <property type="protein sequence ID" value="MBE0358916.1"/>
    <property type="molecule type" value="Genomic_DNA"/>
</dbReference>
<reference evidence="4 5" key="1">
    <citation type="submission" date="2015-06" db="EMBL/GenBank/DDBJ databases">
        <title>Genome sequence of Pseudoalteromonas aliena.</title>
        <authorList>
            <person name="Xie B.-B."/>
            <person name="Rong J.-C."/>
            <person name="Qin Q.-L."/>
            <person name="Zhang Y.-Z."/>
        </authorList>
    </citation>
    <scope>NUCLEOTIDE SEQUENCE [LARGE SCALE GENOMIC DNA]</scope>
    <source>
        <strain evidence="4 5">SW19</strain>
    </source>
</reference>
<evidence type="ECO:0000313" key="4">
    <source>
        <dbReference type="EMBL" id="MBE0358916.1"/>
    </source>
</evidence>
<keyword evidence="2" id="KW-0626">Porin</keyword>
<comment type="similarity">
    <text evidence="1">Belongs to the outer membrane OOP (TC 1.B.6) superfamily. OmpA family.</text>
</comment>
<dbReference type="Proteomes" id="UP000648482">
    <property type="component" value="Unassembled WGS sequence"/>
</dbReference>
<dbReference type="SUPFAM" id="SSF56925">
    <property type="entry name" value="OMPA-like"/>
    <property type="match status" value="1"/>
</dbReference>
<sequence>MSIVSEVLFGKAKNELYAFQDFDLGDSRSSSPDSDSFALRLGLELTDYIAVEIAKHDHGESISEYTISIPPQFNGGYDHSYDVRLPIDVESIKLGFKGKTELFEDFIVNVRVGIAHWKYKDVIPAQLVPTDVTNGGGSGNDIYTSLGLEYKLTQNLYVGLEYSWLGINETKEYDYTGVVKYQHDIKDLSVIVGWEF</sequence>
<keyword evidence="2" id="KW-0812">Transmembrane</keyword>
<accession>A0ABR9DZC7</accession>
<comment type="caution">
    <text evidence="4">The sequence shown here is derived from an EMBL/GenBank/DDBJ whole genome shotgun (WGS) entry which is preliminary data.</text>
</comment>
<gene>
    <name evidence="4" type="ORF">PALI_a0088</name>
</gene>
<dbReference type="Pfam" id="PF01389">
    <property type="entry name" value="OmpA_membrane"/>
    <property type="match status" value="1"/>
</dbReference>
<dbReference type="Gene3D" id="2.40.160.20">
    <property type="match status" value="1"/>
</dbReference>
<keyword evidence="5" id="KW-1185">Reference proteome</keyword>
<dbReference type="InterPro" id="IPR000498">
    <property type="entry name" value="OmpA-like_TM_dom"/>
</dbReference>
<dbReference type="InterPro" id="IPR011250">
    <property type="entry name" value="OMP/PagP_B-barrel"/>
</dbReference>
<protein>
    <recommendedName>
        <fullName evidence="3">Outer membrane protein OmpA-like transmembrane domain-containing protein</fullName>
    </recommendedName>
</protein>
<keyword evidence="2" id="KW-0406">Ion transport</keyword>
<evidence type="ECO:0000313" key="5">
    <source>
        <dbReference type="Proteomes" id="UP000648482"/>
    </source>
</evidence>
<proteinExistence type="inferred from homology"/>
<evidence type="ECO:0000259" key="3">
    <source>
        <dbReference type="Pfam" id="PF01389"/>
    </source>
</evidence>
<keyword evidence="2" id="KW-0813">Transport</keyword>
<name>A0ABR9DZC7_9GAMM</name>